<dbReference type="Proteomes" id="UP000271380">
    <property type="component" value="Chromosome"/>
</dbReference>
<dbReference type="EMBL" id="CP011312">
    <property type="protein sequence ID" value="AKE41082.1"/>
    <property type="molecule type" value="Genomic_DNA"/>
</dbReference>
<evidence type="ECO:0000313" key="4">
    <source>
        <dbReference type="Proteomes" id="UP000033457"/>
    </source>
</evidence>
<dbReference type="KEGG" id="cku:UL82_04420"/>
<evidence type="ECO:0000313" key="3">
    <source>
        <dbReference type="EMBL" id="VEH06972.1"/>
    </source>
</evidence>
<dbReference type="InterPro" id="IPR007163">
    <property type="entry name" value="VCA0040-like"/>
</dbReference>
<feature type="transmembrane region" description="Helical" evidence="1">
    <location>
        <begin position="279"/>
        <end position="303"/>
    </location>
</feature>
<evidence type="ECO:0000313" key="5">
    <source>
        <dbReference type="Proteomes" id="UP000271380"/>
    </source>
</evidence>
<keyword evidence="1" id="KW-0812">Transmembrane</keyword>
<feature type="transmembrane region" description="Helical" evidence="1">
    <location>
        <begin position="20"/>
        <end position="53"/>
    </location>
</feature>
<feature type="transmembrane region" description="Helical" evidence="1">
    <location>
        <begin position="175"/>
        <end position="207"/>
    </location>
</feature>
<feature type="transmembrane region" description="Helical" evidence="1">
    <location>
        <begin position="249"/>
        <end position="267"/>
    </location>
</feature>
<dbReference type="AlphaFoldDB" id="A0A0F6QZD2"/>
<feature type="transmembrane region" description="Helical" evidence="1">
    <location>
        <begin position="149"/>
        <end position="169"/>
    </location>
</feature>
<keyword evidence="4" id="KW-1185">Reference proteome</keyword>
<reference evidence="2 4" key="1">
    <citation type="journal article" date="2015" name="Genome Announc.">
        <title>Complete Genome Sequence of Corynebacterium kutscheri DSM 20755, a Corynebacterial Type Strain with Remarkably Low G+C Content of Chromosomal DNA.</title>
        <authorList>
            <person name="Ruckert C."/>
            <person name="Albersmeier A."/>
            <person name="Winkler A."/>
            <person name="Tauch A."/>
        </authorList>
    </citation>
    <scope>NUCLEOTIDE SEQUENCE [LARGE SCALE GENOMIC DNA]</scope>
    <source>
        <strain evidence="2 4">DSM 20755</strain>
    </source>
</reference>
<feature type="transmembrane region" description="Helical" evidence="1">
    <location>
        <begin position="118"/>
        <end position="137"/>
    </location>
</feature>
<dbReference type="OrthoDB" id="9793746at2"/>
<evidence type="ECO:0000256" key="1">
    <source>
        <dbReference type="SAM" id="Phobius"/>
    </source>
</evidence>
<dbReference type="PANTHER" id="PTHR37308:SF1">
    <property type="entry name" value="POLYPRENYL-PHOSPHATE TRANSPORTER"/>
    <property type="match status" value="1"/>
</dbReference>
<dbReference type="HOGENOM" id="CLU_055621_0_0_11"/>
<protein>
    <submittedName>
        <fullName evidence="3">Predicted membrane protein</fullName>
    </submittedName>
    <submittedName>
        <fullName evidence="2">Putative membrane protein</fullName>
    </submittedName>
</protein>
<feature type="transmembrane region" description="Helical" evidence="1">
    <location>
        <begin position="86"/>
        <end position="106"/>
    </location>
</feature>
<reference evidence="3 5" key="2">
    <citation type="submission" date="2018-12" db="EMBL/GenBank/DDBJ databases">
        <authorList>
            <consortium name="Pathogen Informatics"/>
        </authorList>
    </citation>
    <scope>NUCLEOTIDE SEQUENCE [LARGE SCALE GENOMIC DNA]</scope>
    <source>
        <strain evidence="3 5">NCTC949</strain>
    </source>
</reference>
<dbReference type="PANTHER" id="PTHR37308">
    <property type="entry name" value="INTEGRAL MEMBRANE PROTEIN"/>
    <property type="match status" value="1"/>
</dbReference>
<keyword evidence="1" id="KW-1133">Transmembrane helix</keyword>
<name>A0A0F6QZD2_9CORY</name>
<proteinExistence type="predicted"/>
<dbReference type="RefSeq" id="WP_046439203.1">
    <property type="nucleotide sequence ID" value="NZ_CP011312.1"/>
</dbReference>
<organism evidence="2 4">
    <name type="scientific">Corynebacterium kutscheri</name>
    <dbReference type="NCBI Taxonomy" id="35755"/>
    <lineage>
        <taxon>Bacteria</taxon>
        <taxon>Bacillati</taxon>
        <taxon>Actinomycetota</taxon>
        <taxon>Actinomycetes</taxon>
        <taxon>Mycobacteriales</taxon>
        <taxon>Corynebacteriaceae</taxon>
        <taxon>Corynebacterium</taxon>
    </lineage>
</organism>
<gene>
    <name evidence="3" type="ORF">NCTC949_01446</name>
    <name evidence="2" type="ORF">UL82_04420</name>
</gene>
<dbReference type="Proteomes" id="UP000033457">
    <property type="component" value="Chromosome"/>
</dbReference>
<accession>A0A0F6QZD2</accession>
<sequence>MTAPQTASTTDTATSSRNPFSLLINVFVGVLIGLAEMVPGVSGGTIALVVGIYERAVRNANALLHSVRVLFSDPKSFGTAIKKIEWSFLISVGVGMIGIILVFSGVMHDFVENHPENARALFLGMVTVSLIVPIRLTDRVDLSNKKIPAAILFLIGAIMLFFITGISSTEKTDPSLILIFFAASIAICALVLPGISGSFILLIMGLYQPVIAAVSNRDLSIMGVFILGAITGLTLFIKLLNYLLHKHHTLTMVFMAGLMLGSLRALWPWQDENSQFLAPYGNIGATIGLIFVGALIAGGVMLLERFTDSGTQNTNSSTTPQHD</sequence>
<evidence type="ECO:0000313" key="2">
    <source>
        <dbReference type="EMBL" id="AKE41082.1"/>
    </source>
</evidence>
<keyword evidence="1" id="KW-0472">Membrane</keyword>
<dbReference type="EMBL" id="LR134377">
    <property type="protein sequence ID" value="VEH06972.1"/>
    <property type="molecule type" value="Genomic_DNA"/>
</dbReference>
<feature type="transmembrane region" description="Helical" evidence="1">
    <location>
        <begin position="219"/>
        <end position="237"/>
    </location>
</feature>
<dbReference type="STRING" id="35755.UL82_04420"/>
<dbReference type="Pfam" id="PF04018">
    <property type="entry name" value="VCA0040-like"/>
    <property type="match status" value="1"/>
</dbReference>